<comment type="similarity">
    <text evidence="1">Belongs to the UPF0213 family.</text>
</comment>
<gene>
    <name evidence="3" type="ORF">ACFP1F_00800</name>
</gene>
<dbReference type="EMBL" id="JBHSSN010000002">
    <property type="protein sequence ID" value="MFC6322305.1"/>
    <property type="molecule type" value="Genomic_DNA"/>
</dbReference>
<dbReference type="PANTHER" id="PTHR34477">
    <property type="entry name" value="UPF0213 PROTEIN YHBQ"/>
    <property type="match status" value="1"/>
</dbReference>
<dbReference type="RefSeq" id="WP_125591654.1">
    <property type="nucleotide sequence ID" value="NZ_JBHSSN010000002.1"/>
</dbReference>
<dbReference type="InterPro" id="IPR050190">
    <property type="entry name" value="UPF0213_domain"/>
</dbReference>
<evidence type="ECO:0000259" key="2">
    <source>
        <dbReference type="PROSITE" id="PS50164"/>
    </source>
</evidence>
<evidence type="ECO:0000313" key="3">
    <source>
        <dbReference type="EMBL" id="MFC6322305.1"/>
    </source>
</evidence>
<dbReference type="Pfam" id="PF01541">
    <property type="entry name" value="GIY-YIG"/>
    <property type="match status" value="1"/>
</dbReference>
<reference evidence="4" key="1">
    <citation type="journal article" date="2019" name="Int. J. Syst. Evol. Microbiol.">
        <title>The Global Catalogue of Microorganisms (GCM) 10K type strain sequencing project: providing services to taxonomists for standard genome sequencing and annotation.</title>
        <authorList>
            <consortium name="The Broad Institute Genomics Platform"/>
            <consortium name="The Broad Institute Genome Sequencing Center for Infectious Disease"/>
            <person name="Wu L."/>
            <person name="Ma J."/>
        </authorList>
    </citation>
    <scope>NUCLEOTIDE SEQUENCE [LARGE SCALE GENOMIC DNA]</scope>
    <source>
        <strain evidence="4">CCM 8895</strain>
    </source>
</reference>
<evidence type="ECO:0000256" key="1">
    <source>
        <dbReference type="ARBA" id="ARBA00007435"/>
    </source>
</evidence>
<dbReference type="PANTHER" id="PTHR34477:SF1">
    <property type="entry name" value="UPF0213 PROTEIN YHBQ"/>
    <property type="match status" value="1"/>
</dbReference>
<name>A0ABW1UU86_9LACO</name>
<proteinExistence type="inferred from homology"/>
<dbReference type="Proteomes" id="UP001596186">
    <property type="component" value="Unassembled WGS sequence"/>
</dbReference>
<dbReference type="SMART" id="SM00465">
    <property type="entry name" value="GIYc"/>
    <property type="match status" value="1"/>
</dbReference>
<dbReference type="PROSITE" id="PS50164">
    <property type="entry name" value="GIY_YIG"/>
    <property type="match status" value="1"/>
</dbReference>
<dbReference type="InterPro" id="IPR000305">
    <property type="entry name" value="GIY-YIG_endonuc"/>
</dbReference>
<protein>
    <submittedName>
        <fullName evidence="3">GIY-YIG nuclease family protein</fullName>
    </submittedName>
</protein>
<dbReference type="SUPFAM" id="SSF82771">
    <property type="entry name" value="GIY-YIG endonuclease"/>
    <property type="match status" value="1"/>
</dbReference>
<dbReference type="InterPro" id="IPR035901">
    <property type="entry name" value="GIY-YIG_endonuc_sf"/>
</dbReference>
<comment type="caution">
    <text evidence="3">The sequence shown here is derived from an EMBL/GenBank/DDBJ whole genome shotgun (WGS) entry which is preliminary data.</text>
</comment>
<dbReference type="CDD" id="cd10456">
    <property type="entry name" value="GIY-YIG_UPF0213"/>
    <property type="match status" value="1"/>
</dbReference>
<sequence>MKDNYYVYILLCADKTFYIGTSNNVEKRVQTHNSGKGAKYTKTRRPVQLLYTETLPDKSSALKREIELKKFTRAKKEKLLSDAGINWRNHLIK</sequence>
<dbReference type="Gene3D" id="3.40.1440.10">
    <property type="entry name" value="GIY-YIG endonuclease"/>
    <property type="match status" value="1"/>
</dbReference>
<feature type="domain" description="GIY-YIG" evidence="2">
    <location>
        <begin position="3"/>
        <end position="78"/>
    </location>
</feature>
<accession>A0ABW1UU86</accession>
<organism evidence="3 4">
    <name type="scientific">Companilactobacillus baiquanensis</name>
    <dbReference type="NCBI Taxonomy" id="2486005"/>
    <lineage>
        <taxon>Bacteria</taxon>
        <taxon>Bacillati</taxon>
        <taxon>Bacillota</taxon>
        <taxon>Bacilli</taxon>
        <taxon>Lactobacillales</taxon>
        <taxon>Lactobacillaceae</taxon>
        <taxon>Companilactobacillus</taxon>
    </lineage>
</organism>
<evidence type="ECO:0000313" key="4">
    <source>
        <dbReference type="Proteomes" id="UP001596186"/>
    </source>
</evidence>
<keyword evidence="4" id="KW-1185">Reference proteome</keyword>